<dbReference type="AlphaFoldDB" id="A0A016UYJ1"/>
<dbReference type="Pfam" id="PF00078">
    <property type="entry name" value="RVT_1"/>
    <property type="match status" value="1"/>
</dbReference>
<dbReference type="PROSITE" id="PS50878">
    <property type="entry name" value="RT_POL"/>
    <property type="match status" value="1"/>
</dbReference>
<comment type="caution">
    <text evidence="4">The sequence shown here is derived from an EMBL/GenBank/DDBJ whole genome shotgun (WGS) entry which is preliminary data.</text>
</comment>
<evidence type="ECO:0000313" key="4">
    <source>
        <dbReference type="EMBL" id="EYC20046.1"/>
    </source>
</evidence>
<gene>
    <name evidence="4" type="primary">Acey_s0023.g839</name>
    <name evidence="4" type="ORF">Y032_0023g839</name>
</gene>
<dbReference type="Proteomes" id="UP000024635">
    <property type="component" value="Unassembled WGS sequence"/>
</dbReference>
<dbReference type="SUPFAM" id="SSF56672">
    <property type="entry name" value="DNA/RNA polymerases"/>
    <property type="match status" value="1"/>
</dbReference>
<evidence type="ECO:0000259" key="2">
    <source>
        <dbReference type="PROSITE" id="PS50878"/>
    </source>
</evidence>
<proteinExistence type="predicted"/>
<dbReference type="Gene3D" id="3.30.70.270">
    <property type="match status" value="1"/>
</dbReference>
<protein>
    <recommendedName>
        <fullName evidence="6">Reverse transcriptase domain-containing protein</fullName>
    </recommendedName>
</protein>
<organism evidence="4 5">
    <name type="scientific">Ancylostoma ceylanicum</name>
    <dbReference type="NCBI Taxonomy" id="53326"/>
    <lineage>
        <taxon>Eukaryota</taxon>
        <taxon>Metazoa</taxon>
        <taxon>Ecdysozoa</taxon>
        <taxon>Nematoda</taxon>
        <taxon>Chromadorea</taxon>
        <taxon>Rhabditida</taxon>
        <taxon>Rhabditina</taxon>
        <taxon>Rhabditomorpha</taxon>
        <taxon>Strongyloidea</taxon>
        <taxon>Ancylostomatidae</taxon>
        <taxon>Ancylostomatinae</taxon>
        <taxon>Ancylostoma</taxon>
    </lineage>
</organism>
<dbReference type="Gene3D" id="1.10.10.1940">
    <property type="match status" value="2"/>
</dbReference>
<dbReference type="EMBL" id="JARK01001359">
    <property type="protein sequence ID" value="EYC20046.1"/>
    <property type="molecule type" value="Genomic_DNA"/>
</dbReference>
<feature type="domain" description="ShKT" evidence="3">
    <location>
        <begin position="454"/>
        <end position="488"/>
    </location>
</feature>
<reference evidence="5" key="1">
    <citation type="journal article" date="2015" name="Nat. Genet.">
        <title>The genome and transcriptome of the zoonotic hookworm Ancylostoma ceylanicum identify infection-specific gene families.</title>
        <authorList>
            <person name="Schwarz E.M."/>
            <person name="Hu Y."/>
            <person name="Antoshechkin I."/>
            <person name="Miller M.M."/>
            <person name="Sternberg P.W."/>
            <person name="Aroian R.V."/>
        </authorList>
    </citation>
    <scope>NUCLEOTIDE SEQUENCE</scope>
    <source>
        <strain evidence="5">HY135</strain>
    </source>
</reference>
<dbReference type="FunFam" id="1.10.10.1940:FF:000005">
    <property type="entry name" value="Metalloendopeptidase"/>
    <property type="match status" value="1"/>
</dbReference>
<sequence length="575" mass="65748">MQTLIEQFCYQRDKHSTTFLLYFILLHKKGDPSQLKNYRPISLLSVLYKLLTKVISKRVERVLDAEQPREQAGFRKNYSTIDHLHAINELIERCSEYRMPLYIAFIDYEKAFDTVETNSLWNVLQEQGVQSQLITLLRGIYASAQSMFKVGETTIPVKICRGVRQGDTISPKLFIATLEHVFRKLSWNDFGLAVNGNFLTNLRFADDVVLLAKSAEELQTMIDELDEHSLRCGLKISTAKTKIMATAGTAISLRGTQLECVESFLYLGQRISLNRDFSEEIARRIRAGWSCFHRYEKFMSSRTVEMKYKRALFNMCILPAMLYGAETWVLTKTTERKLACAQRRMERFMVGVRLLDKKTNAWLRGVTKVKDAVSSARERKWAYGWELAMSTNVKWSRELVEWRPPLTRPAGWCERNPGWMRIHCPIPCGFCEKKPATGTTPPPPTIPPISPNDCEDLRVDCLVLVSQRYCKMSQNFMKTYCAKSCGFCFKPPPVEVSTTLPPTLVTNQPLITMWRTSTSLPALTTSTASPAVTPPTPHPCKDRKHFCAHWKTAGFCEGIFMNYMKKNCAASCGMC</sequence>
<dbReference type="PROSITE" id="PS51670">
    <property type="entry name" value="SHKT"/>
    <property type="match status" value="2"/>
</dbReference>
<evidence type="ECO:0000313" key="5">
    <source>
        <dbReference type="Proteomes" id="UP000024635"/>
    </source>
</evidence>
<dbReference type="CDD" id="cd01650">
    <property type="entry name" value="RT_nLTR_like"/>
    <property type="match status" value="1"/>
</dbReference>
<dbReference type="InterPro" id="IPR043502">
    <property type="entry name" value="DNA/RNA_pol_sf"/>
</dbReference>
<comment type="caution">
    <text evidence="1">Lacks conserved residue(s) required for the propagation of feature annotation.</text>
</comment>
<name>A0A016UYJ1_9BILA</name>
<dbReference type="InterPro" id="IPR043128">
    <property type="entry name" value="Rev_trsase/Diguanyl_cyclase"/>
</dbReference>
<dbReference type="PANTHER" id="PTHR47027:SF29">
    <property type="entry name" value="C2H2-TYPE DOMAIN-CONTAINING PROTEIN"/>
    <property type="match status" value="1"/>
</dbReference>
<dbReference type="InterPro" id="IPR003582">
    <property type="entry name" value="ShKT_dom"/>
</dbReference>
<keyword evidence="5" id="KW-1185">Reference proteome</keyword>
<dbReference type="OrthoDB" id="410104at2759"/>
<feature type="domain" description="Reverse transcriptase" evidence="2">
    <location>
        <begin position="8"/>
        <end position="271"/>
    </location>
</feature>
<evidence type="ECO:0000256" key="1">
    <source>
        <dbReference type="PROSITE-ProRule" id="PRU01005"/>
    </source>
</evidence>
<dbReference type="Pfam" id="PF01549">
    <property type="entry name" value="ShK"/>
    <property type="match status" value="3"/>
</dbReference>
<feature type="domain" description="ShKT" evidence="3">
    <location>
        <begin position="540"/>
        <end position="575"/>
    </location>
</feature>
<feature type="disulfide bond" evidence="1">
    <location>
        <begin position="454"/>
        <end position="488"/>
    </location>
</feature>
<evidence type="ECO:0008006" key="6">
    <source>
        <dbReference type="Google" id="ProtNLM"/>
    </source>
</evidence>
<dbReference type="PANTHER" id="PTHR47027">
    <property type="entry name" value="REVERSE TRANSCRIPTASE DOMAIN-CONTAINING PROTEIN"/>
    <property type="match status" value="1"/>
</dbReference>
<accession>A0A016UYJ1</accession>
<dbReference type="SMART" id="SM00254">
    <property type="entry name" value="ShKT"/>
    <property type="match status" value="3"/>
</dbReference>
<dbReference type="InterPro" id="IPR000477">
    <property type="entry name" value="RT_dom"/>
</dbReference>
<evidence type="ECO:0000259" key="3">
    <source>
        <dbReference type="PROSITE" id="PS51670"/>
    </source>
</evidence>
<keyword evidence="1" id="KW-1015">Disulfide bond</keyword>